<reference evidence="7 8" key="1">
    <citation type="submission" date="2021-06" db="EMBL/GenBank/DDBJ databases">
        <title>Updating the genus Pseudomonas: Description of 43 new species and partition of the Pseudomonas putida group.</title>
        <authorList>
            <person name="Girard L."/>
            <person name="Lood C."/>
            <person name="Vandamme P."/>
            <person name="Rokni-Zadeh H."/>
            <person name="Van Noort V."/>
            <person name="Hofte M."/>
            <person name="Lavigne R."/>
            <person name="De Mot R."/>
        </authorList>
    </citation>
    <scope>NUCLEOTIDE SEQUENCE [LARGE SCALE GENOMIC DNA]</scope>
    <source>
        <strain evidence="7 8">COR58</strain>
    </source>
</reference>
<dbReference type="EC" id="1.11.1.-" evidence="4"/>
<dbReference type="InterPro" id="IPR024168">
    <property type="entry name" value="Catalase_SrpA-type_pred"/>
</dbReference>
<keyword evidence="4" id="KW-0560">Oxidoreductase</keyword>
<evidence type="ECO:0000256" key="4">
    <source>
        <dbReference type="PIRNR" id="PIRNR000296"/>
    </source>
</evidence>
<dbReference type="CDD" id="cd08153">
    <property type="entry name" value="srpA_like"/>
    <property type="match status" value="1"/>
</dbReference>
<feature type="signal peptide" evidence="5">
    <location>
        <begin position="1"/>
        <end position="23"/>
    </location>
</feature>
<evidence type="ECO:0000256" key="2">
    <source>
        <dbReference type="ARBA" id="ARBA00022559"/>
    </source>
</evidence>
<dbReference type="PANTHER" id="PTHR11465:SF9">
    <property type="entry name" value="CATALASE"/>
    <property type="match status" value="1"/>
</dbReference>
<protein>
    <recommendedName>
        <fullName evidence="4">Catalase-related peroxidase</fullName>
        <ecNumber evidence="4">1.11.1.-</ecNumber>
    </recommendedName>
</protein>
<comment type="cofactor">
    <cofactor evidence="4">
        <name>heme</name>
        <dbReference type="ChEBI" id="CHEBI:30413"/>
    </cofactor>
</comment>
<name>A0ABS6PC86_9PSED</name>
<keyword evidence="5" id="KW-0732">Signal</keyword>
<keyword evidence="4" id="KW-0479">Metal-binding</keyword>
<comment type="caution">
    <text evidence="7">The sequence shown here is derived from an EMBL/GenBank/DDBJ whole genome shotgun (WGS) entry which is preliminary data.</text>
</comment>
<comment type="function">
    <text evidence="4">Has an organic peroxide-dependent peroxidase activity.</text>
</comment>
<evidence type="ECO:0000259" key="6">
    <source>
        <dbReference type="SMART" id="SM01060"/>
    </source>
</evidence>
<dbReference type="SMART" id="SM01060">
    <property type="entry name" value="Catalase"/>
    <property type="match status" value="1"/>
</dbReference>
<dbReference type="GO" id="GO:0004601">
    <property type="term" value="F:peroxidase activity"/>
    <property type="evidence" value="ECO:0007669"/>
    <property type="project" value="UniProtKB-KW"/>
</dbReference>
<feature type="domain" description="Catalase core" evidence="6">
    <location>
        <begin position="19"/>
        <end position="343"/>
    </location>
</feature>
<comment type="similarity">
    <text evidence="1 4">Belongs to the catalase family.</text>
</comment>
<evidence type="ECO:0000313" key="8">
    <source>
        <dbReference type="Proteomes" id="UP000765224"/>
    </source>
</evidence>
<keyword evidence="4" id="KW-0408">Iron</keyword>
<dbReference type="PANTHER" id="PTHR11465">
    <property type="entry name" value="CATALASE"/>
    <property type="match status" value="1"/>
</dbReference>
<dbReference type="EMBL" id="JAHSTS010000001">
    <property type="protein sequence ID" value="MBV4458084.1"/>
    <property type="molecule type" value="Genomic_DNA"/>
</dbReference>
<dbReference type="InterPro" id="IPR011614">
    <property type="entry name" value="Catalase_core"/>
</dbReference>
<sequence length="344" mass="36416">MRATRPVVVALLAGALAASPAFAADLPSSATRSDTVSRDPLYDALLDALQATFGHHPGFRATHAKGVLVTGTFVASAAAAALSRAEHWQGQAVPVVLRFSNFSGVPATADGDPLASPRGLAVRLRLSDGAFTDIVTHSFDGFPVATPEDFLGFLQGIAANVAAPADPAPLQAFLAGHPRARQFLEAPKPAPSSFVGIDYFGVNALVFSDRQGKEQAIRYRIEPLAPEPTLSDAEAAARPADYLQEELAARLARGPVILRLIAQLAAPGDAVADGSLPWPRSRREVELGRFTLDALLPAGEQQTAQQRLDFSPGRLTDGIAASADPMIAARDRIYRRAVLRRQQP</sequence>
<evidence type="ECO:0000256" key="1">
    <source>
        <dbReference type="ARBA" id="ARBA00005329"/>
    </source>
</evidence>
<dbReference type="InterPro" id="IPR018028">
    <property type="entry name" value="Catalase"/>
</dbReference>
<keyword evidence="3 4" id="KW-0349">Heme</keyword>
<dbReference type="PROSITE" id="PS51402">
    <property type="entry name" value="CATALASE_3"/>
    <property type="match status" value="1"/>
</dbReference>
<feature type="chain" id="PRO_5046622413" description="Catalase-related peroxidase" evidence="5">
    <location>
        <begin position="24"/>
        <end position="344"/>
    </location>
</feature>
<evidence type="ECO:0000256" key="3">
    <source>
        <dbReference type="ARBA" id="ARBA00022617"/>
    </source>
</evidence>
<dbReference type="Proteomes" id="UP000765224">
    <property type="component" value="Unassembled WGS sequence"/>
</dbReference>
<proteinExistence type="inferred from homology"/>
<evidence type="ECO:0000256" key="5">
    <source>
        <dbReference type="SAM" id="SignalP"/>
    </source>
</evidence>
<organism evidence="7 8">
    <name type="scientific">Pseudomonas ekonensis</name>
    <dbReference type="NCBI Taxonomy" id="2842353"/>
    <lineage>
        <taxon>Bacteria</taxon>
        <taxon>Pseudomonadati</taxon>
        <taxon>Pseudomonadota</taxon>
        <taxon>Gammaproteobacteria</taxon>
        <taxon>Pseudomonadales</taxon>
        <taxon>Pseudomonadaceae</taxon>
        <taxon>Pseudomonas</taxon>
    </lineage>
</organism>
<dbReference type="PIRSF" id="PIRSF000296">
    <property type="entry name" value="SrpA"/>
    <property type="match status" value="1"/>
</dbReference>
<gene>
    <name evidence="7" type="ORF">KVG96_09010</name>
</gene>
<keyword evidence="2 4" id="KW-0575">Peroxidase</keyword>
<keyword evidence="8" id="KW-1185">Reference proteome</keyword>
<dbReference type="Pfam" id="PF00199">
    <property type="entry name" value="Catalase"/>
    <property type="match status" value="1"/>
</dbReference>
<accession>A0ABS6PC86</accession>
<evidence type="ECO:0000313" key="7">
    <source>
        <dbReference type="EMBL" id="MBV4458084.1"/>
    </source>
</evidence>